<dbReference type="AlphaFoldDB" id="A0A2Z5ADE1"/>
<accession>A0A2Z5ADE1</accession>
<evidence type="ECO:0000256" key="1">
    <source>
        <dbReference type="ARBA" id="ARBA00001933"/>
    </source>
</evidence>
<evidence type="ECO:0000256" key="7">
    <source>
        <dbReference type="ARBA" id="ARBA00044507"/>
    </source>
</evidence>
<dbReference type="UniPathway" id="UPA00906">
    <property type="reaction ID" value="UER00896"/>
</dbReference>
<comment type="cofactor">
    <cofactor evidence="1 8 9">
        <name>pyridoxal 5'-phosphate</name>
        <dbReference type="ChEBI" id="CHEBI:597326"/>
    </cofactor>
</comment>
<keyword evidence="4 8" id="KW-0663">Pyridoxal phosphate</keyword>
<dbReference type="EMBL" id="CP022198">
    <property type="protein sequence ID" value="AXA68353.1"/>
    <property type="molecule type" value="Genomic_DNA"/>
</dbReference>
<dbReference type="FunFam" id="3.40.640.10:FF:000028">
    <property type="entry name" value="L-seryl-tRNA(Sec) selenium transferase"/>
    <property type="match status" value="1"/>
</dbReference>
<evidence type="ECO:0000256" key="5">
    <source>
        <dbReference type="ARBA" id="ARBA00022917"/>
    </source>
</evidence>
<dbReference type="InterPro" id="IPR004534">
    <property type="entry name" value="SelA_trans"/>
</dbReference>
<name>A0A2Z5ADE1_9PSED</name>
<comment type="function">
    <text evidence="8">Converts seryl-tRNA(Sec) to selenocysteinyl-tRNA(Sec) required for selenoprotein biosynthesis.</text>
</comment>
<dbReference type="NCBIfam" id="TIGR00474">
    <property type="entry name" value="selA"/>
    <property type="match status" value="1"/>
</dbReference>
<dbReference type="SUPFAM" id="SSF53383">
    <property type="entry name" value="PLP-dependent transferases"/>
    <property type="match status" value="1"/>
</dbReference>
<dbReference type="InterPro" id="IPR018319">
    <property type="entry name" value="SelA-like"/>
</dbReference>
<evidence type="ECO:0000313" key="12">
    <source>
        <dbReference type="Proteomes" id="UP000250579"/>
    </source>
</evidence>
<dbReference type="STRING" id="47885.APT59_16645"/>
<comment type="subcellular location">
    <subcellularLocation>
        <location evidence="8">Cytoplasm</location>
    </subcellularLocation>
</comment>
<dbReference type="InterPro" id="IPR025862">
    <property type="entry name" value="SelA_trans_N_dom"/>
</dbReference>
<dbReference type="EC" id="2.9.1.1" evidence="8"/>
<evidence type="ECO:0000256" key="4">
    <source>
        <dbReference type="ARBA" id="ARBA00022898"/>
    </source>
</evidence>
<keyword evidence="6 8" id="KW-0711">Selenium</keyword>
<dbReference type="PANTHER" id="PTHR32328">
    <property type="entry name" value="L-SERYL-TRNA(SEC) SELENIUM TRANSFERASE"/>
    <property type="match status" value="1"/>
</dbReference>
<dbReference type="Pfam" id="PF12390">
    <property type="entry name" value="Se-cys_synth_N"/>
    <property type="match status" value="1"/>
</dbReference>
<organism evidence="11 12">
    <name type="scientific">Pseudomonas oryzihabitans</name>
    <dbReference type="NCBI Taxonomy" id="47885"/>
    <lineage>
        <taxon>Bacteria</taxon>
        <taxon>Pseudomonadati</taxon>
        <taxon>Pseudomonadota</taxon>
        <taxon>Gammaproteobacteria</taxon>
        <taxon>Pseudomonadales</taxon>
        <taxon>Pseudomonadaceae</taxon>
        <taxon>Pseudomonas</taxon>
    </lineage>
</organism>
<reference evidence="11 12" key="1">
    <citation type="submission" date="2017-06" db="EMBL/GenBank/DDBJ databases">
        <title>Evolution towards high GC content and high-temperature stress adaptation in endophytic Pseudomonas oryzihabitans impacted its plant-growth promoting traits.</title>
        <authorList>
            <person name="Nascimento F.X."/>
        </authorList>
    </citation>
    <scope>NUCLEOTIDE SEQUENCE [LARGE SCALE GENOMIC DNA]</scope>
    <source>
        <strain evidence="11 12">MS8</strain>
    </source>
</reference>
<evidence type="ECO:0000256" key="8">
    <source>
        <dbReference type="HAMAP-Rule" id="MF_00423"/>
    </source>
</evidence>
<dbReference type="GO" id="GO:0001717">
    <property type="term" value="P:conversion of seryl-tRNAsec to selenocys-tRNAsec"/>
    <property type="evidence" value="ECO:0007669"/>
    <property type="project" value="UniProtKB-UniRule"/>
</dbReference>
<comment type="catalytic activity">
    <reaction evidence="8">
        <text>L-seryl-tRNA(Sec) + selenophosphate + H(+) = L-selenocysteinyl-tRNA(Sec) + phosphate</text>
        <dbReference type="Rhea" id="RHEA:22728"/>
        <dbReference type="Rhea" id="RHEA-COMP:9742"/>
        <dbReference type="Rhea" id="RHEA-COMP:9743"/>
        <dbReference type="ChEBI" id="CHEBI:15378"/>
        <dbReference type="ChEBI" id="CHEBI:16144"/>
        <dbReference type="ChEBI" id="CHEBI:43474"/>
        <dbReference type="ChEBI" id="CHEBI:78533"/>
        <dbReference type="ChEBI" id="CHEBI:78573"/>
        <dbReference type="EC" id="2.9.1.1"/>
    </reaction>
</comment>
<gene>
    <name evidence="8" type="primary">selA</name>
    <name evidence="11" type="ORF">CE139_21925</name>
</gene>
<comment type="pathway">
    <text evidence="8">Aminoacyl-tRNA biosynthesis; selenocysteinyl-tRNA(Sec) biosynthesis; selenocysteinyl-tRNA(Sec) from L-seryl-tRNA(Sec) (bacterial route): step 1/1.</text>
</comment>
<dbReference type="InterPro" id="IPR015424">
    <property type="entry name" value="PyrdxlP-dep_Trfase"/>
</dbReference>
<protein>
    <recommendedName>
        <fullName evidence="8">L-seryl-tRNA(Sec) selenium transferase</fullName>
        <ecNumber evidence="8">2.9.1.1</ecNumber>
    </recommendedName>
    <alternativeName>
        <fullName evidence="8">Selenocysteine synthase</fullName>
        <shortName evidence="8">Sec synthase</shortName>
    </alternativeName>
    <alternativeName>
        <fullName evidence="8">Selenocysteinyl-tRNA(Sec) synthase</fullName>
    </alternativeName>
</protein>
<evidence type="ECO:0000259" key="10">
    <source>
        <dbReference type="Pfam" id="PF12390"/>
    </source>
</evidence>
<dbReference type="Gene3D" id="3.90.1150.180">
    <property type="match status" value="1"/>
</dbReference>
<sequence>MTAIRLPSIDRLLRHPASRPLEERHGRELVLGGYRSLLDDLRDALRAGTLTAVEVEEGVLAGRLGERLALHSQPRVRRVFNLTGTVLHTNLGRALLAEEAIAAVTEAARQPMNLEFDLATGKRGDRDDLVADLVRELTGAEAVTVVNNNAAAVLLALHAIGARKEGVLSRGELIEIGGAFRIPDIMARAGVKLVEVGTTNRTHARDYEAAIGPRTALLMRVHTSNYSVQGFTASVATAELAAIARAHDVPLLEDLGSGTLVDLTRWGLPAEPTVQQALRDGADLVTFSGDKLLGGPQCGLIVGRRDLIERIKKNPLKRALRVDKLTLAALEATLALYRDPDRLAERLPSLRLLSRPAEAITTQAERLLPAFAAVLGATYAVSVEPALGMIGSGAQPVARLPGAALCCRPQVSKRLRGRALRQLEEGLRQLPIPVVGRIDADALWLDLRQLDDEAAFLAQLPALLLPEIR</sequence>
<proteinExistence type="inferred from homology"/>
<feature type="modified residue" description="N6-(pyridoxal phosphate)lysine" evidence="8 9">
    <location>
        <position position="291"/>
    </location>
</feature>
<dbReference type="Pfam" id="PF03841">
    <property type="entry name" value="SelA"/>
    <property type="match status" value="1"/>
</dbReference>
<dbReference type="GO" id="GO:0001514">
    <property type="term" value="P:selenocysteine incorporation"/>
    <property type="evidence" value="ECO:0007669"/>
    <property type="project" value="UniProtKB-UniRule"/>
</dbReference>
<evidence type="ECO:0000256" key="3">
    <source>
        <dbReference type="ARBA" id="ARBA00022679"/>
    </source>
</evidence>
<feature type="domain" description="L-seryl-tRNA selenium transferase N-terminal" evidence="10">
    <location>
        <begin position="5"/>
        <end position="42"/>
    </location>
</feature>
<dbReference type="RefSeq" id="WP_208692322.1">
    <property type="nucleotide sequence ID" value="NZ_CP022198.1"/>
</dbReference>
<keyword evidence="5 8" id="KW-0648">Protein biosynthesis</keyword>
<dbReference type="InterPro" id="IPR015421">
    <property type="entry name" value="PyrdxlP-dep_Trfase_major"/>
</dbReference>
<evidence type="ECO:0000256" key="9">
    <source>
        <dbReference type="PIRSR" id="PIRSR618319-50"/>
    </source>
</evidence>
<dbReference type="GO" id="GO:0005737">
    <property type="term" value="C:cytoplasm"/>
    <property type="evidence" value="ECO:0007669"/>
    <property type="project" value="UniProtKB-SubCell"/>
</dbReference>
<evidence type="ECO:0000256" key="2">
    <source>
        <dbReference type="ARBA" id="ARBA00022490"/>
    </source>
</evidence>
<dbReference type="Gene3D" id="3.40.640.10">
    <property type="entry name" value="Type I PLP-dependent aspartate aminotransferase-like (Major domain)"/>
    <property type="match status" value="1"/>
</dbReference>
<dbReference type="HAMAP" id="MF_00423">
    <property type="entry name" value="SelA"/>
    <property type="match status" value="1"/>
</dbReference>
<comment type="similarity">
    <text evidence="7 8">Belongs to the SelA family.</text>
</comment>
<keyword evidence="2 8" id="KW-0963">Cytoplasm</keyword>
<evidence type="ECO:0000313" key="11">
    <source>
        <dbReference type="EMBL" id="AXA68353.1"/>
    </source>
</evidence>
<dbReference type="Proteomes" id="UP000250579">
    <property type="component" value="Chromosome"/>
</dbReference>
<dbReference type="PANTHER" id="PTHR32328:SF0">
    <property type="entry name" value="L-SERYL-TRNA(SEC) SELENIUM TRANSFERASE"/>
    <property type="match status" value="1"/>
</dbReference>
<evidence type="ECO:0000256" key="6">
    <source>
        <dbReference type="ARBA" id="ARBA00023266"/>
    </source>
</evidence>
<dbReference type="GO" id="GO:0004125">
    <property type="term" value="F:L-seryl-tRNA(Sec) selenium transferase activity"/>
    <property type="evidence" value="ECO:0007669"/>
    <property type="project" value="UniProtKB-UniRule"/>
</dbReference>
<keyword evidence="3 8" id="KW-0808">Transferase</keyword>